<accession>A0A6J6M1N5</accession>
<keyword evidence="2" id="KW-0436">Ligase</keyword>
<reference evidence="5" key="1">
    <citation type="submission" date="2020-05" db="EMBL/GenBank/DDBJ databases">
        <authorList>
            <person name="Chiriac C."/>
            <person name="Salcher M."/>
            <person name="Ghai R."/>
            <person name="Kavagutti S V."/>
        </authorList>
    </citation>
    <scope>NUCLEOTIDE SEQUENCE</scope>
</reference>
<organism evidence="5">
    <name type="scientific">freshwater metagenome</name>
    <dbReference type="NCBI Taxonomy" id="449393"/>
    <lineage>
        <taxon>unclassified sequences</taxon>
        <taxon>metagenomes</taxon>
        <taxon>ecological metagenomes</taxon>
    </lineage>
</organism>
<dbReference type="InterPro" id="IPR045851">
    <property type="entry name" value="AMP-bd_C_sf"/>
</dbReference>
<dbReference type="InterPro" id="IPR000873">
    <property type="entry name" value="AMP-dep_synth/lig_dom"/>
</dbReference>
<dbReference type="Gene3D" id="3.30.300.30">
    <property type="match status" value="1"/>
</dbReference>
<dbReference type="PANTHER" id="PTHR43201:SF5">
    <property type="entry name" value="MEDIUM-CHAIN ACYL-COA LIGASE ACSF2, MITOCHONDRIAL"/>
    <property type="match status" value="1"/>
</dbReference>
<protein>
    <submittedName>
        <fullName evidence="5">Unannotated protein</fullName>
    </submittedName>
</protein>
<evidence type="ECO:0000259" key="4">
    <source>
        <dbReference type="Pfam" id="PF13193"/>
    </source>
</evidence>
<dbReference type="Pfam" id="PF13193">
    <property type="entry name" value="AMP-binding_C"/>
    <property type="match status" value="1"/>
</dbReference>
<dbReference type="Gene3D" id="2.30.38.10">
    <property type="entry name" value="Luciferase, Domain 3"/>
    <property type="match status" value="1"/>
</dbReference>
<dbReference type="InterPro" id="IPR025110">
    <property type="entry name" value="AMP-bd_C"/>
</dbReference>
<dbReference type="GO" id="GO:0006631">
    <property type="term" value="P:fatty acid metabolic process"/>
    <property type="evidence" value="ECO:0007669"/>
    <property type="project" value="TreeGrafter"/>
</dbReference>
<feature type="domain" description="AMP-binding enzyme C-terminal" evidence="4">
    <location>
        <begin position="440"/>
        <end position="517"/>
    </location>
</feature>
<dbReference type="EMBL" id="CAEZWM010000192">
    <property type="protein sequence ID" value="CAB4667926.1"/>
    <property type="molecule type" value="Genomic_DNA"/>
</dbReference>
<dbReference type="AlphaFoldDB" id="A0A6J6M1N5"/>
<evidence type="ECO:0000313" key="5">
    <source>
        <dbReference type="EMBL" id="CAB4667926.1"/>
    </source>
</evidence>
<proteinExistence type="inferred from homology"/>
<evidence type="ECO:0000259" key="3">
    <source>
        <dbReference type="Pfam" id="PF00501"/>
    </source>
</evidence>
<feature type="domain" description="AMP-dependent synthetase/ligase" evidence="3">
    <location>
        <begin position="23"/>
        <end position="389"/>
    </location>
</feature>
<dbReference type="Gene3D" id="3.40.50.980">
    <property type="match status" value="2"/>
</dbReference>
<evidence type="ECO:0000256" key="2">
    <source>
        <dbReference type="ARBA" id="ARBA00022598"/>
    </source>
</evidence>
<gene>
    <name evidence="5" type="ORF">UFOPK2242_01304</name>
</gene>
<name>A0A6J6M1N5_9ZZZZ</name>
<evidence type="ECO:0000256" key="1">
    <source>
        <dbReference type="ARBA" id="ARBA00006432"/>
    </source>
</evidence>
<comment type="similarity">
    <text evidence="1">Belongs to the ATP-dependent AMP-binding enzyme family.</text>
</comment>
<dbReference type="PANTHER" id="PTHR43201">
    <property type="entry name" value="ACYL-COA SYNTHETASE"/>
    <property type="match status" value="1"/>
</dbReference>
<dbReference type="GO" id="GO:0031956">
    <property type="term" value="F:medium-chain fatty acid-CoA ligase activity"/>
    <property type="evidence" value="ECO:0007669"/>
    <property type="project" value="TreeGrafter"/>
</dbReference>
<sequence>MTQASGANGWLTEWSSLWDLINQRAEATPDARFAIDEDGRSLTFAQYRDSALRCAAGFAALGIGEGDVVSWQLPTWLESMVLVGGLSRLGAVQNPILPIYRDREVGFVVRESGAKVLVVTGEWRGFDYAAMANSIAIETPGLKVVVVERNSLPEGDPATLAPEPTGASRNFAPGEQIDAPLRWLFYTSGTTANPKGARHTDMTVAHSGYAMVDAFQLTSADRNALIFPFTHIGGAGWLFAGLIAGTPQVIVEAFLPATTIPVLERERVTVAGAGTFFHLAYLEAQQHADHPLFPETRLFVGGGAAKPPQLHYDVKAQLGGAGILSGYGLTECPILSMARTTDTDEQLAKTEGPLTAGVVVKVVTIEGEVVGRGVEGEIRVRGPQMCLGYTEPALNATGFDDEGFFRTGDLGIVDDDGYVTITGRLKDVIIRKGENISAKEVEDLLFTHPAIADVAVIGLPDISSGERACAVIVVAENSTAPELSELFTFCKDAGLMIQKIPEQLEILPALPRNPTGKVLKHELRKKYSEV</sequence>
<dbReference type="Pfam" id="PF00501">
    <property type="entry name" value="AMP-binding"/>
    <property type="match status" value="1"/>
</dbReference>
<dbReference type="SUPFAM" id="SSF56801">
    <property type="entry name" value="Acetyl-CoA synthetase-like"/>
    <property type="match status" value="1"/>
</dbReference>